<dbReference type="PANTHER" id="PTHR43701:SF2">
    <property type="entry name" value="MEMBRANE TRANSPORTER PROTEIN YJNA-RELATED"/>
    <property type="match status" value="1"/>
</dbReference>
<keyword evidence="2 5" id="KW-0812">Transmembrane</keyword>
<evidence type="ECO:0000256" key="3">
    <source>
        <dbReference type="ARBA" id="ARBA00022989"/>
    </source>
</evidence>
<reference evidence="6 7" key="1">
    <citation type="submission" date="2014-11" db="EMBL/GenBank/DDBJ databases">
        <title>Genome sequence of Flavihumibacter solisilvae 3-3.</title>
        <authorList>
            <person name="Zhou G."/>
            <person name="Li M."/>
            <person name="Wang G."/>
        </authorList>
    </citation>
    <scope>NUCLEOTIDE SEQUENCE [LARGE SCALE GENOMIC DNA]</scope>
    <source>
        <strain evidence="6 7">3-3</strain>
    </source>
</reference>
<feature type="transmembrane region" description="Helical" evidence="5">
    <location>
        <begin position="147"/>
        <end position="175"/>
    </location>
</feature>
<dbReference type="GO" id="GO:0005886">
    <property type="term" value="C:plasma membrane"/>
    <property type="evidence" value="ECO:0007669"/>
    <property type="project" value="UniProtKB-SubCell"/>
</dbReference>
<dbReference type="InterPro" id="IPR002781">
    <property type="entry name" value="TM_pro_TauE-like"/>
</dbReference>
<gene>
    <name evidence="6" type="ORF">OI18_04130</name>
</gene>
<evidence type="ECO:0000256" key="2">
    <source>
        <dbReference type="ARBA" id="ARBA00022692"/>
    </source>
</evidence>
<feature type="transmembrane region" description="Helical" evidence="5">
    <location>
        <begin position="241"/>
        <end position="259"/>
    </location>
</feature>
<evidence type="ECO:0000313" key="7">
    <source>
        <dbReference type="Proteomes" id="UP000031408"/>
    </source>
</evidence>
<dbReference type="OrthoDB" id="8559161at2"/>
<feature type="transmembrane region" description="Helical" evidence="5">
    <location>
        <begin position="211"/>
        <end position="229"/>
    </location>
</feature>
<keyword evidence="5" id="KW-1003">Cell membrane</keyword>
<keyword evidence="4 5" id="KW-0472">Membrane</keyword>
<protein>
    <recommendedName>
        <fullName evidence="5">Probable membrane transporter protein</fullName>
    </recommendedName>
</protein>
<feature type="transmembrane region" description="Helical" evidence="5">
    <location>
        <begin position="108"/>
        <end position="127"/>
    </location>
</feature>
<dbReference type="RefSeq" id="WP_039137467.1">
    <property type="nucleotide sequence ID" value="NZ_JSVC01000004.1"/>
</dbReference>
<comment type="caution">
    <text evidence="6">The sequence shown here is derived from an EMBL/GenBank/DDBJ whole genome shotgun (WGS) entry which is preliminary data.</text>
</comment>
<feature type="transmembrane region" description="Helical" evidence="5">
    <location>
        <begin position="42"/>
        <end position="63"/>
    </location>
</feature>
<accession>A0A0C1IZA3</accession>
<proteinExistence type="inferred from homology"/>
<feature type="transmembrane region" description="Helical" evidence="5">
    <location>
        <begin position="182"/>
        <end position="199"/>
    </location>
</feature>
<comment type="subcellular location">
    <subcellularLocation>
        <location evidence="5">Cell membrane</location>
        <topology evidence="5">Multi-pass membrane protein</topology>
    </subcellularLocation>
    <subcellularLocation>
        <location evidence="1">Membrane</location>
        <topology evidence="1">Multi-pass membrane protein</topology>
    </subcellularLocation>
</comment>
<keyword evidence="7" id="KW-1185">Reference proteome</keyword>
<evidence type="ECO:0000256" key="1">
    <source>
        <dbReference type="ARBA" id="ARBA00004141"/>
    </source>
</evidence>
<dbReference type="InterPro" id="IPR051598">
    <property type="entry name" value="TSUP/Inactive_protease-like"/>
</dbReference>
<dbReference type="Proteomes" id="UP000031408">
    <property type="component" value="Unassembled WGS sequence"/>
</dbReference>
<keyword evidence="3 5" id="KW-1133">Transmembrane helix</keyword>
<sequence length="262" mass="27651">MEIVGFFAAALIGLSLGLIGGGGSILTVPVLVYLFHVDPVLATSYSLFIVGTTSLAGAIKNYYLGQVHTRTVLTFGISSLVTVLLVRRFLLPLIPAQINISGISISKACLFMVLFALLMIYASVLLINDKKTAANRNREMHVNMLVFYGAAIGLVTGLLGAGGGFLLIPALVMILKLPVKTAIGTSLSIIAISSLAGFAGDLAGNDFDWKLLISITLLAVFGIISGNLLSARISGESLKKGFGFFVLSMGIYILAHELFTTH</sequence>
<evidence type="ECO:0000256" key="4">
    <source>
        <dbReference type="ARBA" id="ARBA00023136"/>
    </source>
</evidence>
<dbReference type="STRING" id="1349421.OI18_04130"/>
<feature type="transmembrane region" description="Helical" evidence="5">
    <location>
        <begin position="75"/>
        <end position="96"/>
    </location>
</feature>
<dbReference type="PANTHER" id="PTHR43701">
    <property type="entry name" value="MEMBRANE TRANSPORTER PROTEIN MJ0441-RELATED"/>
    <property type="match status" value="1"/>
</dbReference>
<organism evidence="6 7">
    <name type="scientific">Flavihumibacter solisilvae</name>
    <dbReference type="NCBI Taxonomy" id="1349421"/>
    <lineage>
        <taxon>Bacteria</taxon>
        <taxon>Pseudomonadati</taxon>
        <taxon>Bacteroidota</taxon>
        <taxon>Chitinophagia</taxon>
        <taxon>Chitinophagales</taxon>
        <taxon>Chitinophagaceae</taxon>
        <taxon>Flavihumibacter</taxon>
    </lineage>
</organism>
<evidence type="ECO:0000313" key="6">
    <source>
        <dbReference type="EMBL" id="KIC95829.1"/>
    </source>
</evidence>
<comment type="similarity">
    <text evidence="5">Belongs to the 4-toluene sulfonate uptake permease (TSUP) (TC 2.A.102) family.</text>
</comment>
<name>A0A0C1IZA3_9BACT</name>
<dbReference type="EMBL" id="JSVC01000004">
    <property type="protein sequence ID" value="KIC95829.1"/>
    <property type="molecule type" value="Genomic_DNA"/>
</dbReference>
<evidence type="ECO:0000256" key="5">
    <source>
        <dbReference type="RuleBase" id="RU363041"/>
    </source>
</evidence>
<feature type="transmembrane region" description="Helical" evidence="5">
    <location>
        <begin position="6"/>
        <end position="35"/>
    </location>
</feature>
<dbReference type="AlphaFoldDB" id="A0A0C1IZA3"/>
<dbReference type="Pfam" id="PF01925">
    <property type="entry name" value="TauE"/>
    <property type="match status" value="1"/>
</dbReference>